<evidence type="ECO:0000256" key="1">
    <source>
        <dbReference type="ARBA" id="ARBA00022450"/>
    </source>
</evidence>
<reference evidence="7" key="1">
    <citation type="submission" date="2023-10" db="EMBL/GenBank/DDBJ databases">
        <authorList>
            <person name="Hackl T."/>
        </authorList>
    </citation>
    <scope>NUCLEOTIDE SEQUENCE</scope>
</reference>
<protein>
    <submittedName>
        <fullName evidence="7">Uu.00g034750.m01.CDS01</fullName>
    </submittedName>
</protein>
<keyword evidence="1" id="KW-0596">Phosphopantetheine</keyword>
<evidence type="ECO:0000256" key="5">
    <source>
        <dbReference type="SAM" id="MobiDB-lite"/>
    </source>
</evidence>
<dbReference type="GO" id="GO:0031177">
    <property type="term" value="F:phosphopantetheine binding"/>
    <property type="evidence" value="ECO:0007669"/>
    <property type="project" value="InterPro"/>
</dbReference>
<keyword evidence="8" id="KW-1185">Reference proteome</keyword>
<gene>
    <name evidence="7" type="ORF">KHLLAP_LOCUS1090</name>
</gene>
<dbReference type="InterPro" id="IPR009081">
    <property type="entry name" value="PP-bd_ACP"/>
</dbReference>
<dbReference type="Pfam" id="PF00550">
    <property type="entry name" value="PP-binding"/>
    <property type="match status" value="1"/>
</dbReference>
<dbReference type="SMART" id="SM00823">
    <property type="entry name" value="PKS_PP"/>
    <property type="match status" value="1"/>
</dbReference>
<dbReference type="InterPro" id="IPR050091">
    <property type="entry name" value="PKS_NRPS_Biosynth_Enz"/>
</dbReference>
<dbReference type="SUPFAM" id="SSF52777">
    <property type="entry name" value="CoA-dependent acyltransferases"/>
    <property type="match status" value="2"/>
</dbReference>
<dbReference type="EMBL" id="CAUWAG010000003">
    <property type="protein sequence ID" value="CAJ2500622.1"/>
    <property type="molecule type" value="Genomic_DNA"/>
</dbReference>
<keyword evidence="2" id="KW-0597">Phosphoprotein</keyword>
<evidence type="ECO:0000256" key="2">
    <source>
        <dbReference type="ARBA" id="ARBA00022553"/>
    </source>
</evidence>
<keyword evidence="4" id="KW-0808">Transferase</keyword>
<dbReference type="GO" id="GO:0004312">
    <property type="term" value="F:fatty acid synthase activity"/>
    <property type="evidence" value="ECO:0007669"/>
    <property type="project" value="TreeGrafter"/>
</dbReference>
<comment type="caution">
    <text evidence="7">The sequence shown here is derived from an EMBL/GenBank/DDBJ whole genome shotgun (WGS) entry which is preliminary data.</text>
</comment>
<dbReference type="InterPro" id="IPR020806">
    <property type="entry name" value="PKS_PP-bd"/>
</dbReference>
<dbReference type="GO" id="GO:0044550">
    <property type="term" value="P:secondary metabolite biosynthetic process"/>
    <property type="evidence" value="ECO:0007669"/>
    <property type="project" value="TreeGrafter"/>
</dbReference>
<sequence length="515" mass="55856">METSLRKQNYMPISERDLHHLLAEAIVAGQGNDSVEISTGLQEADPSASVKPIWFNNPRFSHLISHGSVMQSTSKGTGPEASLKQKLASASGHSDACQQLEQAFTVYLGALLKLPVETITAEDPIIDLGIDSLVAVEIRGWLAAEAGHDIPVLKILSGASIQQLCSEACSKMSFQEDVPSASAPAATPAGPTVATTDSSSTSPSGSITSRRQSVGSPDTLSSSGTYTPPERPEKPLPLRTHAASFGQTRLYFASQYLDDASPFNCTTSYTLSGRIGVARFEASIASVMRPHEGFRTMFSTDSLTGTARQGILDELDLRLPPYHHGWRELAAVPARLGQVLQQPAVFGPPPPPPPAQPADFALKQEADLTAGEYDERLKYWQDQFPHVPEPMPLFPFSKVSARKPLTSYEMREVVSYVDAGLVVQIKKAAQASRTTSFHFWLATFQAMLSRFLDIEDLCIGIVDANRSDPAFSNTIGFLLEILPVLFRVKGNHQFKQVLTATRAKLRGVDTYGCAL</sequence>
<dbReference type="Proteomes" id="UP001295740">
    <property type="component" value="Unassembled WGS sequence"/>
</dbReference>
<dbReference type="Gene3D" id="3.30.559.30">
    <property type="entry name" value="Nonribosomal peptide synthetase, condensation domain"/>
    <property type="match status" value="1"/>
</dbReference>
<accession>A0AAI8V9Q9</accession>
<proteinExistence type="predicted"/>
<feature type="compositionally biased region" description="Low complexity" evidence="5">
    <location>
        <begin position="180"/>
        <end position="209"/>
    </location>
</feature>
<dbReference type="GO" id="GO:0006633">
    <property type="term" value="P:fatty acid biosynthetic process"/>
    <property type="evidence" value="ECO:0007669"/>
    <property type="project" value="TreeGrafter"/>
</dbReference>
<organism evidence="7 8">
    <name type="scientific">Anthostomella pinea</name>
    <dbReference type="NCBI Taxonomy" id="933095"/>
    <lineage>
        <taxon>Eukaryota</taxon>
        <taxon>Fungi</taxon>
        <taxon>Dikarya</taxon>
        <taxon>Ascomycota</taxon>
        <taxon>Pezizomycotina</taxon>
        <taxon>Sordariomycetes</taxon>
        <taxon>Xylariomycetidae</taxon>
        <taxon>Xylariales</taxon>
        <taxon>Xylariaceae</taxon>
        <taxon>Anthostomella</taxon>
    </lineage>
</organism>
<dbReference type="PROSITE" id="PS50075">
    <property type="entry name" value="CARRIER"/>
    <property type="match status" value="1"/>
</dbReference>
<dbReference type="PROSITE" id="PS00012">
    <property type="entry name" value="PHOSPHOPANTETHEINE"/>
    <property type="match status" value="1"/>
</dbReference>
<dbReference type="PANTHER" id="PTHR43775:SF20">
    <property type="entry name" value="HYBRID PKS-NRPS SYNTHETASE APDA"/>
    <property type="match status" value="1"/>
</dbReference>
<dbReference type="InterPro" id="IPR006162">
    <property type="entry name" value="Ppantetheine_attach_site"/>
</dbReference>
<dbReference type="InterPro" id="IPR023213">
    <property type="entry name" value="CAT-like_dom_sf"/>
</dbReference>
<dbReference type="Gene3D" id="1.10.1200.10">
    <property type="entry name" value="ACP-like"/>
    <property type="match status" value="1"/>
</dbReference>
<dbReference type="GO" id="GO:0016874">
    <property type="term" value="F:ligase activity"/>
    <property type="evidence" value="ECO:0007669"/>
    <property type="project" value="UniProtKB-KW"/>
</dbReference>
<dbReference type="InterPro" id="IPR036736">
    <property type="entry name" value="ACP-like_sf"/>
</dbReference>
<evidence type="ECO:0000256" key="3">
    <source>
        <dbReference type="ARBA" id="ARBA00022598"/>
    </source>
</evidence>
<name>A0AAI8V9Q9_9PEZI</name>
<feature type="compositionally biased region" description="Polar residues" evidence="5">
    <location>
        <begin position="210"/>
        <end position="226"/>
    </location>
</feature>
<evidence type="ECO:0000313" key="7">
    <source>
        <dbReference type="EMBL" id="CAJ2500622.1"/>
    </source>
</evidence>
<evidence type="ECO:0000313" key="8">
    <source>
        <dbReference type="Proteomes" id="UP001295740"/>
    </source>
</evidence>
<keyword evidence="3" id="KW-0436">Ligase</keyword>
<evidence type="ECO:0000259" key="6">
    <source>
        <dbReference type="PROSITE" id="PS50075"/>
    </source>
</evidence>
<dbReference type="AlphaFoldDB" id="A0AAI8V9Q9"/>
<dbReference type="SUPFAM" id="SSF47336">
    <property type="entry name" value="ACP-like"/>
    <property type="match status" value="1"/>
</dbReference>
<dbReference type="Pfam" id="PF00668">
    <property type="entry name" value="Condensation"/>
    <property type="match status" value="1"/>
</dbReference>
<feature type="domain" description="Carrier" evidence="6">
    <location>
        <begin position="95"/>
        <end position="172"/>
    </location>
</feature>
<feature type="region of interest" description="Disordered" evidence="5">
    <location>
        <begin position="180"/>
        <end position="237"/>
    </location>
</feature>
<dbReference type="PANTHER" id="PTHR43775">
    <property type="entry name" value="FATTY ACID SYNTHASE"/>
    <property type="match status" value="1"/>
</dbReference>
<dbReference type="Gene3D" id="3.30.559.10">
    <property type="entry name" value="Chloramphenicol acetyltransferase-like domain"/>
    <property type="match status" value="1"/>
</dbReference>
<dbReference type="InterPro" id="IPR001242">
    <property type="entry name" value="Condensation_dom"/>
</dbReference>
<evidence type="ECO:0000256" key="4">
    <source>
        <dbReference type="ARBA" id="ARBA00022679"/>
    </source>
</evidence>